<dbReference type="Pfam" id="PF13808">
    <property type="entry name" value="DDE_Tnp_1_assoc"/>
    <property type="match status" value="1"/>
</dbReference>
<dbReference type="GO" id="GO:0004803">
    <property type="term" value="F:transposase activity"/>
    <property type="evidence" value="ECO:0007669"/>
    <property type="project" value="InterPro"/>
</dbReference>
<dbReference type="Proteomes" id="UP000214646">
    <property type="component" value="Unassembled WGS sequence"/>
</dbReference>
<dbReference type="PANTHER" id="PTHR30298">
    <property type="entry name" value="H REPEAT-ASSOCIATED PREDICTED TRANSPOSASE"/>
    <property type="match status" value="1"/>
</dbReference>
<accession>A0A225DB74</accession>
<feature type="domain" description="Transposase IS4-like" evidence="2">
    <location>
        <begin position="121"/>
        <end position="317"/>
    </location>
</feature>
<dbReference type="NCBIfam" id="NF033564">
    <property type="entry name" value="transpos_ISAs1"/>
    <property type="match status" value="1"/>
</dbReference>
<dbReference type="EMBL" id="NIDE01000020">
    <property type="protein sequence ID" value="OWK34389.1"/>
    <property type="molecule type" value="Genomic_DNA"/>
</dbReference>
<evidence type="ECO:0000313" key="6">
    <source>
        <dbReference type="EMBL" id="OWK38441.1"/>
    </source>
</evidence>
<sequence length="414" mass="44296">MELMEEFAMTTPLAPKTTPLATVFTDVPDPRQQTKNTKHQLTDILVIATCAVLAGAQTWEAIALYGRTKETFFRTFLALPNGIPSHDTFYNVFRALDPDAFATRFGAWMAAACRATGLIPIAIDGKSVRGTKKATATGCLHTVSAWATANRVTLGQVSVPDGSNEIAVMPELLRVLELKGALVTIDAAGCQVENARIIRDREGDYLLTVKGNQPTLLAAVEDVFASACATDFAGVKYDQHATSEKGHGRHDERYVTVIYDPKGIPDVWQGVKAVVQVNRERTVDGKTTHTTHYYLSSYAGAAAMMAGVIRGHWGIENPQPDDWRSNNLCEVGGTGYDRTRGPSGAGRVVRPAPRPRRHPMSDNDPVLGPPVASPSGGDLGATPARAPAATPATPRRPTRPANSDRCAPTTGGAS</sequence>
<evidence type="ECO:0000313" key="5">
    <source>
        <dbReference type="EMBL" id="OWK38395.1"/>
    </source>
</evidence>
<keyword evidence="7" id="KW-1185">Reference proteome</keyword>
<comment type="caution">
    <text evidence="4">The sequence shown here is derived from an EMBL/GenBank/DDBJ whole genome shotgun (WGS) entry which is preliminary data.</text>
</comment>
<evidence type="ECO:0000256" key="1">
    <source>
        <dbReference type="SAM" id="MobiDB-lite"/>
    </source>
</evidence>
<dbReference type="PANTHER" id="PTHR30298:SF0">
    <property type="entry name" value="PROTEIN YBFL-RELATED"/>
    <property type="match status" value="1"/>
</dbReference>
<dbReference type="GO" id="GO:0003677">
    <property type="term" value="F:DNA binding"/>
    <property type="evidence" value="ECO:0007669"/>
    <property type="project" value="InterPro"/>
</dbReference>
<evidence type="ECO:0000259" key="2">
    <source>
        <dbReference type="Pfam" id="PF01609"/>
    </source>
</evidence>
<evidence type="ECO:0000313" key="7">
    <source>
        <dbReference type="Proteomes" id="UP000214646"/>
    </source>
</evidence>
<dbReference type="InterPro" id="IPR051698">
    <property type="entry name" value="Transposase_11-like"/>
</dbReference>
<gene>
    <name evidence="5" type="ORF">FRUB_07515</name>
    <name evidence="6" type="ORF">FRUB_07561</name>
    <name evidence="4" type="ORF">FRUB_10360</name>
</gene>
<dbReference type="EMBL" id="NIDE01000014">
    <property type="protein sequence ID" value="OWK38441.1"/>
    <property type="molecule type" value="Genomic_DNA"/>
</dbReference>
<dbReference type="GO" id="GO:0006313">
    <property type="term" value="P:DNA transposition"/>
    <property type="evidence" value="ECO:0007669"/>
    <property type="project" value="InterPro"/>
</dbReference>
<proteinExistence type="predicted"/>
<protein>
    <submittedName>
        <fullName evidence="4">Mobile element protein</fullName>
    </submittedName>
</protein>
<name>A0A225DB74_9BACT</name>
<feature type="domain" description="H repeat-associated protein N-terminal" evidence="3">
    <location>
        <begin position="22"/>
        <end position="109"/>
    </location>
</feature>
<evidence type="ECO:0000313" key="4">
    <source>
        <dbReference type="EMBL" id="OWK34389.1"/>
    </source>
</evidence>
<dbReference type="InterPro" id="IPR047647">
    <property type="entry name" value="ISAs1_transpos"/>
</dbReference>
<reference evidence="7" key="1">
    <citation type="submission" date="2017-06" db="EMBL/GenBank/DDBJ databases">
        <title>Genome analysis of Fimbriiglobus ruber SP5, the first member of the order Planctomycetales with confirmed chitinolytic capability.</title>
        <authorList>
            <person name="Ravin N.V."/>
            <person name="Rakitin A.L."/>
            <person name="Ivanova A.A."/>
            <person name="Beletsky A.V."/>
            <person name="Kulichevskaya I.S."/>
            <person name="Mardanov A.V."/>
            <person name="Dedysh S.N."/>
        </authorList>
    </citation>
    <scope>NUCLEOTIDE SEQUENCE [LARGE SCALE GENOMIC DNA]</scope>
    <source>
        <strain evidence="7">SP5</strain>
    </source>
</reference>
<feature type="region of interest" description="Disordered" evidence="1">
    <location>
        <begin position="333"/>
        <end position="414"/>
    </location>
</feature>
<dbReference type="EMBL" id="NIDE01000014">
    <property type="protein sequence ID" value="OWK38395.1"/>
    <property type="molecule type" value="Genomic_DNA"/>
</dbReference>
<organism evidence="4 7">
    <name type="scientific">Fimbriiglobus ruber</name>
    <dbReference type="NCBI Taxonomy" id="1908690"/>
    <lineage>
        <taxon>Bacteria</taxon>
        <taxon>Pseudomonadati</taxon>
        <taxon>Planctomycetota</taxon>
        <taxon>Planctomycetia</taxon>
        <taxon>Gemmatales</taxon>
        <taxon>Gemmataceae</taxon>
        <taxon>Fimbriiglobus</taxon>
    </lineage>
</organism>
<reference evidence="4" key="2">
    <citation type="journal article" date="2018" name="Appl. Environ. Microbiol.">
        <title>Genome Analysis of Fimbriiglobus ruber SP5(T), a Planctomycete with Confirmed Chitinolytic Capability.</title>
        <authorList>
            <person name="Ravin N.V."/>
            <person name="Rakitin A.L."/>
            <person name="Ivanova A.A."/>
            <person name="Beletsky A.V."/>
            <person name="Kulichevskaya I.S."/>
            <person name="Mardanov A.V."/>
            <person name="Dedysh S.N."/>
        </authorList>
    </citation>
    <scope>NUCLEOTIDE SEQUENCE</scope>
    <source>
        <strain evidence="4">SP5</strain>
    </source>
</reference>
<evidence type="ECO:0000259" key="3">
    <source>
        <dbReference type="Pfam" id="PF13808"/>
    </source>
</evidence>
<dbReference type="InterPro" id="IPR032806">
    <property type="entry name" value="YbfD_N"/>
</dbReference>
<dbReference type="InterPro" id="IPR002559">
    <property type="entry name" value="Transposase_11"/>
</dbReference>
<dbReference type="AlphaFoldDB" id="A0A225DB74"/>
<dbReference type="Pfam" id="PF01609">
    <property type="entry name" value="DDE_Tnp_1"/>
    <property type="match status" value="1"/>
</dbReference>
<feature type="compositionally biased region" description="Low complexity" evidence="1">
    <location>
        <begin position="381"/>
        <end position="401"/>
    </location>
</feature>